<dbReference type="InterPro" id="IPR009057">
    <property type="entry name" value="Homeodomain-like_sf"/>
</dbReference>
<evidence type="ECO:0000256" key="1">
    <source>
        <dbReference type="ARBA" id="ARBA00023015"/>
    </source>
</evidence>
<dbReference type="EMBL" id="JAYGGQ010000001">
    <property type="protein sequence ID" value="MEA5453721.1"/>
    <property type="molecule type" value="Genomic_DNA"/>
</dbReference>
<dbReference type="Pfam" id="PF12833">
    <property type="entry name" value="HTH_18"/>
    <property type="match status" value="1"/>
</dbReference>
<dbReference type="PANTHER" id="PTHR11019">
    <property type="entry name" value="HTH-TYPE TRANSCRIPTIONAL REGULATOR NIMR"/>
    <property type="match status" value="1"/>
</dbReference>
<sequence length="315" mass="33518">MDAISQLLRLARLEAQLDKHCLLGQATTMETAGHRDLEVPFHVLLEGTCELHVGSTHLQLSAGDVVLLPDGALHRITTSGAGRRSTTIDEDGKAFTTTRSSDGGSPVIDLFCGRYTFGIGAGTILVRSLPSVIHVAFGHAPESDQVLRSLSQLIRGEAQRHGEGTAAILASLCTVLLAMVLRTSSVNTDSVLWTAAAEGTVANAIAAILERPEEQWSIERLSRGANMSRATFLRHFGKSTGMTVGAFVTKARLIAAAELLDTTDATVAVVAQRVGYHSEAAFTRAFHAGVGFTPSRFRRRAHDAATENAAVRPEG</sequence>
<dbReference type="Gene3D" id="2.60.120.10">
    <property type="entry name" value="Jelly Rolls"/>
    <property type="match status" value="1"/>
</dbReference>
<evidence type="ECO:0000313" key="5">
    <source>
        <dbReference type="EMBL" id="MEA5453721.1"/>
    </source>
</evidence>
<dbReference type="RefSeq" id="WP_323277470.1">
    <property type="nucleotide sequence ID" value="NZ_JAYGGQ010000001.1"/>
</dbReference>
<organism evidence="5 6">
    <name type="scientific">Sinomonas terricola</name>
    <dbReference type="NCBI Taxonomy" id="3110330"/>
    <lineage>
        <taxon>Bacteria</taxon>
        <taxon>Bacillati</taxon>
        <taxon>Actinomycetota</taxon>
        <taxon>Actinomycetes</taxon>
        <taxon>Micrococcales</taxon>
        <taxon>Micrococcaceae</taxon>
        <taxon>Sinomonas</taxon>
    </lineage>
</organism>
<dbReference type="InterPro" id="IPR032783">
    <property type="entry name" value="AraC_lig"/>
</dbReference>
<evidence type="ECO:0000313" key="6">
    <source>
        <dbReference type="Proteomes" id="UP001304769"/>
    </source>
</evidence>
<reference evidence="5 6" key="1">
    <citation type="submission" date="2023-12" db="EMBL/GenBank/DDBJ databases">
        <title>Sinomonas terricola sp. nov, isolated from litchi orchard soil in Guangdong, PR China.</title>
        <authorList>
            <person name="Jiaxin W."/>
            <person name="Yang Z."/>
            <person name="Honghui Z."/>
        </authorList>
    </citation>
    <scope>NUCLEOTIDE SEQUENCE [LARGE SCALE GENOMIC DNA]</scope>
    <source>
        <strain evidence="5 6">JGH33</strain>
    </source>
</reference>
<dbReference type="InterPro" id="IPR037923">
    <property type="entry name" value="HTH-like"/>
</dbReference>
<dbReference type="InterPro" id="IPR018060">
    <property type="entry name" value="HTH_AraC"/>
</dbReference>
<proteinExistence type="predicted"/>
<evidence type="ECO:0000259" key="4">
    <source>
        <dbReference type="PROSITE" id="PS01124"/>
    </source>
</evidence>
<dbReference type="Pfam" id="PF12852">
    <property type="entry name" value="Cupin_6"/>
    <property type="match status" value="1"/>
</dbReference>
<gene>
    <name evidence="5" type="ORF">SPF06_03210</name>
</gene>
<keyword evidence="3" id="KW-0804">Transcription</keyword>
<dbReference type="Proteomes" id="UP001304769">
    <property type="component" value="Unassembled WGS sequence"/>
</dbReference>
<dbReference type="PANTHER" id="PTHR11019:SF159">
    <property type="entry name" value="TRANSCRIPTIONAL REGULATOR-RELATED"/>
    <property type="match status" value="1"/>
</dbReference>
<accession>A0ABU5T250</accession>
<dbReference type="SMART" id="SM00342">
    <property type="entry name" value="HTH_ARAC"/>
    <property type="match status" value="1"/>
</dbReference>
<dbReference type="SUPFAM" id="SSF46689">
    <property type="entry name" value="Homeodomain-like"/>
    <property type="match status" value="2"/>
</dbReference>
<keyword evidence="6" id="KW-1185">Reference proteome</keyword>
<dbReference type="Gene3D" id="1.10.10.60">
    <property type="entry name" value="Homeodomain-like"/>
    <property type="match status" value="2"/>
</dbReference>
<keyword evidence="1" id="KW-0805">Transcription regulation</keyword>
<feature type="domain" description="HTH araC/xylS-type" evidence="4">
    <location>
        <begin position="202"/>
        <end position="300"/>
    </location>
</feature>
<keyword evidence="2" id="KW-0238">DNA-binding</keyword>
<dbReference type="InterPro" id="IPR014710">
    <property type="entry name" value="RmlC-like_jellyroll"/>
</dbReference>
<comment type="caution">
    <text evidence="5">The sequence shown here is derived from an EMBL/GenBank/DDBJ whole genome shotgun (WGS) entry which is preliminary data.</text>
</comment>
<dbReference type="PROSITE" id="PS01124">
    <property type="entry name" value="HTH_ARAC_FAMILY_2"/>
    <property type="match status" value="1"/>
</dbReference>
<evidence type="ECO:0000256" key="3">
    <source>
        <dbReference type="ARBA" id="ARBA00023163"/>
    </source>
</evidence>
<dbReference type="SUPFAM" id="SSF51215">
    <property type="entry name" value="Regulatory protein AraC"/>
    <property type="match status" value="1"/>
</dbReference>
<protein>
    <submittedName>
        <fullName evidence="5">AraC family transcriptional regulator</fullName>
    </submittedName>
</protein>
<evidence type="ECO:0000256" key="2">
    <source>
        <dbReference type="ARBA" id="ARBA00023125"/>
    </source>
</evidence>
<name>A0ABU5T250_9MICC</name>